<feature type="compositionally biased region" description="Low complexity" evidence="1">
    <location>
        <begin position="43"/>
        <end position="60"/>
    </location>
</feature>
<dbReference type="PROSITE" id="PS51257">
    <property type="entry name" value="PROKAR_LIPOPROTEIN"/>
    <property type="match status" value="1"/>
</dbReference>
<keyword evidence="3" id="KW-1185">Reference proteome</keyword>
<reference evidence="2 3" key="1">
    <citation type="journal article" date="2019" name="Int. J. Syst. Evol. Microbiol.">
        <title>The Global Catalogue of Microorganisms (GCM) 10K type strain sequencing project: providing services to taxonomists for standard genome sequencing and annotation.</title>
        <authorList>
            <consortium name="The Broad Institute Genomics Platform"/>
            <consortium name="The Broad Institute Genome Sequencing Center for Infectious Disease"/>
            <person name="Wu L."/>
            <person name="Ma J."/>
        </authorList>
    </citation>
    <scope>NUCLEOTIDE SEQUENCE [LARGE SCALE GENOMIC DNA]</scope>
    <source>
        <strain evidence="2 3">JCM 16026</strain>
    </source>
</reference>
<dbReference type="RefSeq" id="WP_344340857.1">
    <property type="nucleotide sequence ID" value="NZ_BAAAQT010000005.1"/>
</dbReference>
<sequence length="199" mass="20199">MTHRSPIRRSLAVGVVALAGAALVGCIQLPQAAPVASPPPAASEPAPASSAPVSDAPAEPTQSEEAEPTSDGLGPFTVDDGAGDTWTYTVTGYELPTQIQSGTVPEGMEAVSLVLDATHDDGSASFSTCFEVQVVTASGTYSTSDPASLAVTAVDDVYAASDSFTQGRAIVVVPAGTTEGSFVVTSRFGDDVREFPFSE</sequence>
<accession>A0ABN3AM53</accession>
<dbReference type="EMBL" id="BAAAQT010000005">
    <property type="protein sequence ID" value="GAA2172181.1"/>
    <property type="molecule type" value="Genomic_DNA"/>
</dbReference>
<gene>
    <name evidence="2" type="ORF">GCM10009846_09110</name>
</gene>
<evidence type="ECO:0000256" key="1">
    <source>
        <dbReference type="SAM" id="MobiDB-lite"/>
    </source>
</evidence>
<evidence type="ECO:0000313" key="3">
    <source>
        <dbReference type="Proteomes" id="UP001501599"/>
    </source>
</evidence>
<name>A0ABN3AM53_9MICO</name>
<dbReference type="Proteomes" id="UP001501599">
    <property type="component" value="Unassembled WGS sequence"/>
</dbReference>
<feature type="region of interest" description="Disordered" evidence="1">
    <location>
        <begin position="33"/>
        <end position="81"/>
    </location>
</feature>
<evidence type="ECO:0000313" key="2">
    <source>
        <dbReference type="EMBL" id="GAA2172181.1"/>
    </source>
</evidence>
<comment type="caution">
    <text evidence="2">The sequence shown here is derived from an EMBL/GenBank/DDBJ whole genome shotgun (WGS) entry which is preliminary data.</text>
</comment>
<organism evidence="2 3">
    <name type="scientific">Agrococcus versicolor</name>
    <dbReference type="NCBI Taxonomy" id="501482"/>
    <lineage>
        <taxon>Bacteria</taxon>
        <taxon>Bacillati</taxon>
        <taxon>Actinomycetota</taxon>
        <taxon>Actinomycetes</taxon>
        <taxon>Micrococcales</taxon>
        <taxon>Microbacteriaceae</taxon>
        <taxon>Agrococcus</taxon>
    </lineage>
</organism>
<proteinExistence type="predicted"/>
<protein>
    <submittedName>
        <fullName evidence="2">Uncharacterized protein</fullName>
    </submittedName>
</protein>